<keyword evidence="1" id="KW-0812">Transmembrane</keyword>
<dbReference type="PANTHER" id="PTHR23028">
    <property type="entry name" value="ACETYLTRANSFERASE"/>
    <property type="match status" value="1"/>
</dbReference>
<organism evidence="3 4">
    <name type="scientific">Coleophoma crateriformis</name>
    <dbReference type="NCBI Taxonomy" id="565419"/>
    <lineage>
        <taxon>Eukaryota</taxon>
        <taxon>Fungi</taxon>
        <taxon>Dikarya</taxon>
        <taxon>Ascomycota</taxon>
        <taxon>Pezizomycotina</taxon>
        <taxon>Leotiomycetes</taxon>
        <taxon>Helotiales</taxon>
        <taxon>Dermateaceae</taxon>
        <taxon>Coleophoma</taxon>
    </lineage>
</organism>
<evidence type="ECO:0000313" key="3">
    <source>
        <dbReference type="EMBL" id="RDW61464.1"/>
    </source>
</evidence>
<protein>
    <recommendedName>
        <fullName evidence="2">Acyltransferase 3 domain-containing protein</fullName>
    </recommendedName>
</protein>
<keyword evidence="1" id="KW-1133">Transmembrane helix</keyword>
<name>A0A3D8QJ52_9HELO</name>
<evidence type="ECO:0000259" key="2">
    <source>
        <dbReference type="Pfam" id="PF01757"/>
    </source>
</evidence>
<dbReference type="PANTHER" id="PTHR23028:SF125">
    <property type="entry name" value="ACYLTRANSFERASE"/>
    <property type="match status" value="1"/>
</dbReference>
<feature type="transmembrane region" description="Helical" evidence="1">
    <location>
        <begin position="340"/>
        <end position="359"/>
    </location>
</feature>
<feature type="transmembrane region" description="Helical" evidence="1">
    <location>
        <begin position="94"/>
        <end position="114"/>
    </location>
</feature>
<feature type="transmembrane region" description="Helical" evidence="1">
    <location>
        <begin position="293"/>
        <end position="309"/>
    </location>
</feature>
<dbReference type="GO" id="GO:0016747">
    <property type="term" value="F:acyltransferase activity, transferring groups other than amino-acyl groups"/>
    <property type="evidence" value="ECO:0007669"/>
    <property type="project" value="InterPro"/>
</dbReference>
<proteinExistence type="predicted"/>
<evidence type="ECO:0000256" key="1">
    <source>
        <dbReference type="SAM" id="Phobius"/>
    </source>
</evidence>
<keyword evidence="4" id="KW-1185">Reference proteome</keyword>
<dbReference type="AlphaFoldDB" id="A0A3D8QJ52"/>
<sequence length="469" mass="54517">MLVAFSSKSDLLRPAQIAKQCIDFLKPALFTQRPIKKITPTAYLDGLRGFAAFLVYIQHHQGWARLTGPANDIFENAYGYQGRYYFATIPGIRLFFTGGHFAVAVFFVLSGYVLSHKPVSLVYSGDYVALGDNLASAFFRRWIRLHLPIIGTTFLYMTSWHLFGLWTAYPEHQPTYLEELSTWYRFFWRFSFMFRHKKYPPWFEYNVHLWSIPVEFKGSVTIYTTLLTFSRASRNTRLWAIVGLTLYFVTMVDGWYCAMFLSGMLICELNLLAKNDELPGVFSRYKLERYKTPFFYALFVASIYLAGVPCRRTEVEVVRASPGWYYLSFLKPEAIKDSKWFYLFWASTFIVAATRHIHWLRRFFESRFNQYLGRISFGLYLVHGPVLWILGDRLYAAAGWSRDFNNTGLSSWQNLFPLSTSGPLGLEVAFLAPHLIILPVTLWLAEIATKLFDEPSVRFAQWAYKQAKA</sequence>
<feature type="transmembrane region" description="Helical" evidence="1">
    <location>
        <begin position="239"/>
        <end position="272"/>
    </location>
</feature>
<comment type="caution">
    <text evidence="3">The sequence shown here is derived from an EMBL/GenBank/DDBJ whole genome shotgun (WGS) entry which is preliminary data.</text>
</comment>
<dbReference type="OrthoDB" id="5819582at2759"/>
<evidence type="ECO:0000313" key="4">
    <source>
        <dbReference type="Proteomes" id="UP000256328"/>
    </source>
</evidence>
<dbReference type="InterPro" id="IPR050879">
    <property type="entry name" value="Acyltransferase_3"/>
</dbReference>
<dbReference type="EMBL" id="PDLN01000018">
    <property type="protein sequence ID" value="RDW61464.1"/>
    <property type="molecule type" value="Genomic_DNA"/>
</dbReference>
<reference evidence="3 4" key="1">
    <citation type="journal article" date="2018" name="IMA Fungus">
        <title>IMA Genome-F 9: Draft genome sequence of Annulohypoxylon stygium, Aspergillus mulundensis, Berkeleyomyces basicola (syn. Thielaviopsis basicola), Ceratocystis smalleyi, two Cercospora beticola strains, Coleophoma cylindrospora, Fusarium fracticaudum, Phialophora cf. hyalina, and Morchella septimelata.</title>
        <authorList>
            <person name="Wingfield B.D."/>
            <person name="Bills G.F."/>
            <person name="Dong Y."/>
            <person name="Huang W."/>
            <person name="Nel W.J."/>
            <person name="Swalarsk-Parry B.S."/>
            <person name="Vaghefi N."/>
            <person name="Wilken P.M."/>
            <person name="An Z."/>
            <person name="de Beer Z.W."/>
            <person name="De Vos L."/>
            <person name="Chen L."/>
            <person name="Duong T.A."/>
            <person name="Gao Y."/>
            <person name="Hammerbacher A."/>
            <person name="Kikkert J.R."/>
            <person name="Li Y."/>
            <person name="Li H."/>
            <person name="Li K."/>
            <person name="Li Q."/>
            <person name="Liu X."/>
            <person name="Ma X."/>
            <person name="Naidoo K."/>
            <person name="Pethybridge S.J."/>
            <person name="Sun J."/>
            <person name="Steenkamp E.T."/>
            <person name="van der Nest M.A."/>
            <person name="van Wyk S."/>
            <person name="Wingfield M.J."/>
            <person name="Xiong C."/>
            <person name="Yue Q."/>
            <person name="Zhang X."/>
        </authorList>
    </citation>
    <scope>NUCLEOTIDE SEQUENCE [LARGE SCALE GENOMIC DNA]</scope>
    <source>
        <strain evidence="3 4">BP5796</strain>
    </source>
</reference>
<gene>
    <name evidence="3" type="ORF">BP5796_11356</name>
</gene>
<dbReference type="Pfam" id="PF01757">
    <property type="entry name" value="Acyl_transf_3"/>
    <property type="match status" value="1"/>
</dbReference>
<feature type="transmembrane region" description="Helical" evidence="1">
    <location>
        <begin position="147"/>
        <end position="169"/>
    </location>
</feature>
<dbReference type="InterPro" id="IPR002656">
    <property type="entry name" value="Acyl_transf_3_dom"/>
</dbReference>
<accession>A0A3D8QJ52</accession>
<feature type="domain" description="Acyltransferase 3" evidence="2">
    <location>
        <begin position="42"/>
        <end position="406"/>
    </location>
</feature>
<dbReference type="Proteomes" id="UP000256328">
    <property type="component" value="Unassembled WGS sequence"/>
</dbReference>
<keyword evidence="1" id="KW-0472">Membrane</keyword>